<dbReference type="GO" id="GO:0046982">
    <property type="term" value="F:protein heterodimerization activity"/>
    <property type="evidence" value="ECO:0007669"/>
    <property type="project" value="InterPro"/>
</dbReference>
<dbReference type="GO" id="GO:0000278">
    <property type="term" value="P:mitotic cell cycle"/>
    <property type="evidence" value="ECO:0007669"/>
    <property type="project" value="InterPro"/>
</dbReference>
<dbReference type="EMBL" id="JAFEKC020000021">
    <property type="protein sequence ID" value="KAK0508113.1"/>
    <property type="molecule type" value="Genomic_DNA"/>
</dbReference>
<dbReference type="InterPro" id="IPR052484">
    <property type="entry name" value="CENP-W/WIP1"/>
</dbReference>
<keyword evidence="4" id="KW-0995">Kinetochore</keyword>
<dbReference type="CDD" id="cd13732">
    <property type="entry name" value="HFD_CENP-W"/>
    <property type="match status" value="1"/>
</dbReference>
<name>A0AA39QS20_9LECA</name>
<dbReference type="GO" id="GO:0000776">
    <property type="term" value="C:kinetochore"/>
    <property type="evidence" value="ECO:0007669"/>
    <property type="project" value="UniProtKB-KW"/>
</dbReference>
<comment type="similarity">
    <text evidence="7">Belongs to the CENP-W/WIP1 family.</text>
</comment>
<dbReference type="GO" id="GO:0007059">
    <property type="term" value="P:chromosome segregation"/>
    <property type="evidence" value="ECO:0007669"/>
    <property type="project" value="TreeGrafter"/>
</dbReference>
<sequence length="77" mass="8886">MAPKKLYPRSTIRRIVKAHSNKSVSKNTDTLVFLDYTLFIQDLMREASVHAKKTKQRGITADSVRKVTEKSLMKFKC</sequence>
<evidence type="ECO:0000256" key="4">
    <source>
        <dbReference type="ARBA" id="ARBA00022838"/>
    </source>
</evidence>
<dbReference type="AlphaFoldDB" id="A0AA39QS20"/>
<gene>
    <name evidence="8" type="ORF">JMJ35_009197</name>
</gene>
<organism evidence="8 9">
    <name type="scientific">Cladonia borealis</name>
    <dbReference type="NCBI Taxonomy" id="184061"/>
    <lineage>
        <taxon>Eukaryota</taxon>
        <taxon>Fungi</taxon>
        <taxon>Dikarya</taxon>
        <taxon>Ascomycota</taxon>
        <taxon>Pezizomycotina</taxon>
        <taxon>Lecanoromycetes</taxon>
        <taxon>OSLEUM clade</taxon>
        <taxon>Lecanoromycetidae</taxon>
        <taxon>Lecanorales</taxon>
        <taxon>Lecanorineae</taxon>
        <taxon>Cladoniaceae</taxon>
        <taxon>Cladonia</taxon>
    </lineage>
</organism>
<dbReference type="Pfam" id="PF15510">
    <property type="entry name" value="CENP-W"/>
    <property type="match status" value="1"/>
</dbReference>
<evidence type="ECO:0000256" key="6">
    <source>
        <dbReference type="ARBA" id="ARBA00023328"/>
    </source>
</evidence>
<evidence type="ECO:0000256" key="5">
    <source>
        <dbReference type="ARBA" id="ARBA00023242"/>
    </source>
</evidence>
<comment type="subcellular location">
    <subcellularLocation>
        <location evidence="2">Chromosome</location>
        <location evidence="2">Centromere</location>
        <location evidence="2">Kinetochore</location>
    </subcellularLocation>
    <subcellularLocation>
        <location evidence="1">Nucleus</location>
    </subcellularLocation>
</comment>
<dbReference type="FunFam" id="1.10.20.10:FF:000075">
    <property type="entry name" value="WGS project CABT00000000 data, contig 2.56"/>
    <property type="match status" value="1"/>
</dbReference>
<evidence type="ECO:0000256" key="2">
    <source>
        <dbReference type="ARBA" id="ARBA00004629"/>
    </source>
</evidence>
<keyword evidence="5" id="KW-0539">Nucleus</keyword>
<evidence type="ECO:0000256" key="7">
    <source>
        <dbReference type="ARBA" id="ARBA00038432"/>
    </source>
</evidence>
<evidence type="ECO:0008006" key="10">
    <source>
        <dbReference type="Google" id="ProtNLM"/>
    </source>
</evidence>
<dbReference type="GO" id="GO:0051382">
    <property type="term" value="P:kinetochore assembly"/>
    <property type="evidence" value="ECO:0007669"/>
    <property type="project" value="InterPro"/>
</dbReference>
<evidence type="ECO:0000313" key="8">
    <source>
        <dbReference type="EMBL" id="KAK0508113.1"/>
    </source>
</evidence>
<protein>
    <recommendedName>
        <fullName evidence="10">Transcription factor CBF/NF-Y/archaeal histone domain-containing protein</fullName>
    </recommendedName>
</protein>
<dbReference type="Proteomes" id="UP001166286">
    <property type="component" value="Unassembled WGS sequence"/>
</dbReference>
<dbReference type="PANTHER" id="PTHR34832:SF1">
    <property type="entry name" value="CENTROMERE PROTEIN W"/>
    <property type="match status" value="1"/>
</dbReference>
<dbReference type="SUPFAM" id="SSF47113">
    <property type="entry name" value="Histone-fold"/>
    <property type="match status" value="1"/>
</dbReference>
<reference evidence="8" key="1">
    <citation type="submission" date="2023-03" db="EMBL/GenBank/DDBJ databases">
        <title>Complete genome of Cladonia borealis.</title>
        <authorList>
            <person name="Park H."/>
        </authorList>
    </citation>
    <scope>NUCLEOTIDE SEQUENCE</scope>
    <source>
        <strain evidence="8">ANT050790</strain>
    </source>
</reference>
<evidence type="ECO:0000313" key="9">
    <source>
        <dbReference type="Proteomes" id="UP001166286"/>
    </source>
</evidence>
<dbReference type="PANTHER" id="PTHR34832">
    <property type="entry name" value="CENTROMERE PROTEIN W"/>
    <property type="match status" value="1"/>
</dbReference>
<dbReference type="GO" id="GO:0003677">
    <property type="term" value="F:DNA binding"/>
    <property type="evidence" value="ECO:0007669"/>
    <property type="project" value="InterPro"/>
</dbReference>
<keyword evidence="9" id="KW-1185">Reference proteome</keyword>
<keyword evidence="3" id="KW-0158">Chromosome</keyword>
<dbReference type="GO" id="GO:0005654">
    <property type="term" value="C:nucleoplasm"/>
    <property type="evidence" value="ECO:0007669"/>
    <property type="project" value="TreeGrafter"/>
</dbReference>
<evidence type="ECO:0000256" key="1">
    <source>
        <dbReference type="ARBA" id="ARBA00004123"/>
    </source>
</evidence>
<evidence type="ECO:0000256" key="3">
    <source>
        <dbReference type="ARBA" id="ARBA00022454"/>
    </source>
</evidence>
<comment type="caution">
    <text evidence="8">The sequence shown here is derived from an EMBL/GenBank/DDBJ whole genome shotgun (WGS) entry which is preliminary data.</text>
</comment>
<dbReference type="Gene3D" id="1.10.20.10">
    <property type="entry name" value="Histone, subunit A"/>
    <property type="match status" value="1"/>
</dbReference>
<proteinExistence type="inferred from homology"/>
<dbReference type="InterPro" id="IPR009072">
    <property type="entry name" value="Histone-fold"/>
</dbReference>
<accession>A0AA39QS20</accession>
<keyword evidence="6" id="KW-0137">Centromere</keyword>
<dbReference type="InterPro" id="IPR028847">
    <property type="entry name" value="CENP-W"/>
</dbReference>